<proteinExistence type="predicted"/>
<dbReference type="RefSeq" id="WP_380905811.1">
    <property type="nucleotide sequence ID" value="NZ_JBHUEG010000012.1"/>
</dbReference>
<dbReference type="EMBL" id="JBHULR010000015">
    <property type="protein sequence ID" value="MFD2549494.1"/>
    <property type="molecule type" value="Genomic_DNA"/>
</dbReference>
<evidence type="ECO:0000313" key="1">
    <source>
        <dbReference type="EMBL" id="MFD2549494.1"/>
    </source>
</evidence>
<reference evidence="2" key="1">
    <citation type="journal article" date="2019" name="Int. J. Syst. Evol. Microbiol.">
        <title>The Global Catalogue of Microorganisms (GCM) 10K type strain sequencing project: providing services to taxonomists for standard genome sequencing and annotation.</title>
        <authorList>
            <consortium name="The Broad Institute Genomics Platform"/>
            <consortium name="The Broad Institute Genome Sequencing Center for Infectious Disease"/>
            <person name="Wu L."/>
            <person name="Ma J."/>
        </authorList>
    </citation>
    <scope>NUCLEOTIDE SEQUENCE [LARGE SCALE GENOMIC DNA]</scope>
    <source>
        <strain evidence="2">KCTC 42662</strain>
    </source>
</reference>
<gene>
    <name evidence="1" type="ORF">ACFSR5_17730</name>
</gene>
<sequence>MSLVDLLETSVHKAFFEALRSGLWGRRPDPAAFQSLSRDEWSRLYKLSTLQTVEGIVCEGIQQLSPEVLPPKDILAKWMVRLQHIEERNGWMNEVLSDQIAFFEKHNLHPFLQKGQGVARYYRRPQSRVCGDIDWCFSDKKEYNRAAALMKKHGQGLKIGHGYSLSYTWKGCDIEHHQRLVELRNPFVQGYLKGLSRSTSYPPVPVEFGEQVAYIPHPILNILLVNAHILKHLVVYGIGTRQLCDAARLYDALHNQFDPNALRDVYERTGILKWSYVLHELLVNYIGLDRKKLPFEQEAPEDAAWMMADILKGGNFGFYNTEGKDETKSLDKPARVKKFFSRFYRYARLAPGETISSPFMIMFSKIDH</sequence>
<protein>
    <submittedName>
        <fullName evidence="1">Nucleotidyltransferase family protein</fullName>
    </submittedName>
</protein>
<dbReference type="InterPro" id="IPR039498">
    <property type="entry name" value="NTP_transf_5"/>
</dbReference>
<evidence type="ECO:0000313" key="2">
    <source>
        <dbReference type="Proteomes" id="UP001597545"/>
    </source>
</evidence>
<organism evidence="1 2">
    <name type="scientific">Sphingobacterium suaedae</name>
    <dbReference type="NCBI Taxonomy" id="1686402"/>
    <lineage>
        <taxon>Bacteria</taxon>
        <taxon>Pseudomonadati</taxon>
        <taxon>Bacteroidota</taxon>
        <taxon>Sphingobacteriia</taxon>
        <taxon>Sphingobacteriales</taxon>
        <taxon>Sphingobacteriaceae</taxon>
        <taxon>Sphingobacterium</taxon>
    </lineage>
</organism>
<accession>A0ABW5KKJ0</accession>
<dbReference type="Pfam" id="PF14907">
    <property type="entry name" value="NTP_transf_5"/>
    <property type="match status" value="1"/>
</dbReference>
<keyword evidence="2" id="KW-1185">Reference proteome</keyword>
<name>A0ABW5KKJ0_9SPHI</name>
<comment type="caution">
    <text evidence="1">The sequence shown here is derived from an EMBL/GenBank/DDBJ whole genome shotgun (WGS) entry which is preliminary data.</text>
</comment>
<dbReference type="Proteomes" id="UP001597545">
    <property type="component" value="Unassembled WGS sequence"/>
</dbReference>